<sequence length="281" mass="29731">MNANHLPDYGPEEPAGDFYRGPQPPASSLPPGVVQSDGSLKVFATIGTGFSQLFARFLPWFLLGLLGFAGVMVIGVGAAVLMFFTVFDTIDPATLSPDADVQMPLGVMVAIAVLSVVFSAVLTTAAYNGALQVAENRRISFGDFFRFKHGFGIPFLVTAVVALPSTVSVVFQSTDPTGNDALLFGGLYLLVMLVLLVASPLYQLAPFYALDHGCGIGESFVRCFADGSRNYLPLLGLSVLVAVMVTISVFTIVGALILLPFSGIAYALAYRQISHGVHVTL</sequence>
<organism evidence="3 4">
    <name type="scientific">Corynebacterium mendelii</name>
    <dbReference type="NCBI Taxonomy" id="2765362"/>
    <lineage>
        <taxon>Bacteria</taxon>
        <taxon>Bacillati</taxon>
        <taxon>Actinomycetota</taxon>
        <taxon>Actinomycetes</taxon>
        <taxon>Mycobacteriales</taxon>
        <taxon>Corynebacteriaceae</taxon>
        <taxon>Corynebacterium</taxon>
    </lineage>
</organism>
<reference evidence="3" key="1">
    <citation type="submission" date="2021-03" db="EMBL/GenBank/DDBJ databases">
        <authorList>
            <person name="Sun Q."/>
        </authorList>
    </citation>
    <scope>NUCLEOTIDE SEQUENCE</scope>
    <source>
        <strain evidence="3">CCM 8862</strain>
    </source>
</reference>
<dbReference type="AlphaFoldDB" id="A0A939E3T7"/>
<dbReference type="EMBL" id="JAFLEQ010000017">
    <property type="protein sequence ID" value="MBN9645166.1"/>
    <property type="molecule type" value="Genomic_DNA"/>
</dbReference>
<feature type="transmembrane region" description="Helical" evidence="2">
    <location>
        <begin position="183"/>
        <end position="210"/>
    </location>
</feature>
<feature type="transmembrane region" description="Helical" evidence="2">
    <location>
        <begin position="60"/>
        <end position="87"/>
    </location>
</feature>
<evidence type="ECO:0000313" key="3">
    <source>
        <dbReference type="EMBL" id="MBN9645166.1"/>
    </source>
</evidence>
<name>A0A939E3T7_9CORY</name>
<evidence type="ECO:0008006" key="5">
    <source>
        <dbReference type="Google" id="ProtNLM"/>
    </source>
</evidence>
<feature type="transmembrane region" description="Helical" evidence="2">
    <location>
        <begin position="151"/>
        <end position="171"/>
    </location>
</feature>
<keyword evidence="2" id="KW-1133">Transmembrane helix</keyword>
<evidence type="ECO:0000256" key="1">
    <source>
        <dbReference type="SAM" id="MobiDB-lite"/>
    </source>
</evidence>
<proteinExistence type="predicted"/>
<comment type="caution">
    <text evidence="3">The sequence shown here is derived from an EMBL/GenBank/DDBJ whole genome shotgun (WGS) entry which is preliminary data.</text>
</comment>
<evidence type="ECO:0000313" key="4">
    <source>
        <dbReference type="Proteomes" id="UP000664332"/>
    </source>
</evidence>
<gene>
    <name evidence="3" type="ORF">JZY06_11175</name>
</gene>
<feature type="transmembrane region" description="Helical" evidence="2">
    <location>
        <begin position="231"/>
        <end position="259"/>
    </location>
</feature>
<dbReference type="RefSeq" id="WP_207279639.1">
    <property type="nucleotide sequence ID" value="NZ_JAFLEQ010000017.1"/>
</dbReference>
<protein>
    <recommendedName>
        <fullName evidence="5">DUF4013 domain-containing protein</fullName>
    </recommendedName>
</protein>
<evidence type="ECO:0000256" key="2">
    <source>
        <dbReference type="SAM" id="Phobius"/>
    </source>
</evidence>
<accession>A0A939E3T7</accession>
<dbReference type="Proteomes" id="UP000664332">
    <property type="component" value="Unassembled WGS sequence"/>
</dbReference>
<feature type="transmembrane region" description="Helical" evidence="2">
    <location>
        <begin position="107"/>
        <end position="130"/>
    </location>
</feature>
<feature type="region of interest" description="Disordered" evidence="1">
    <location>
        <begin position="1"/>
        <end position="32"/>
    </location>
</feature>
<keyword evidence="4" id="KW-1185">Reference proteome</keyword>
<keyword evidence="2" id="KW-0812">Transmembrane</keyword>
<keyword evidence="2" id="KW-0472">Membrane</keyword>